<gene>
    <name evidence="1" type="ORF">GOBAR_AA14990</name>
</gene>
<organism evidence="1 2">
    <name type="scientific">Gossypium barbadense</name>
    <name type="common">Sea Island cotton</name>
    <name type="synonym">Hibiscus barbadensis</name>
    <dbReference type="NCBI Taxonomy" id="3634"/>
    <lineage>
        <taxon>Eukaryota</taxon>
        <taxon>Viridiplantae</taxon>
        <taxon>Streptophyta</taxon>
        <taxon>Embryophyta</taxon>
        <taxon>Tracheophyta</taxon>
        <taxon>Spermatophyta</taxon>
        <taxon>Magnoliopsida</taxon>
        <taxon>eudicotyledons</taxon>
        <taxon>Gunneridae</taxon>
        <taxon>Pentapetalae</taxon>
        <taxon>rosids</taxon>
        <taxon>malvids</taxon>
        <taxon>Malvales</taxon>
        <taxon>Malvaceae</taxon>
        <taxon>Malvoideae</taxon>
        <taxon>Gossypium</taxon>
    </lineage>
</organism>
<proteinExistence type="predicted"/>
<name>A0A2P5XQN9_GOSBA</name>
<evidence type="ECO:0000313" key="1">
    <source>
        <dbReference type="EMBL" id="PPS05652.1"/>
    </source>
</evidence>
<dbReference type="Proteomes" id="UP000239757">
    <property type="component" value="Unassembled WGS sequence"/>
</dbReference>
<protein>
    <submittedName>
        <fullName evidence="1">Uncharacterized protein</fullName>
    </submittedName>
</protein>
<reference evidence="1 2" key="1">
    <citation type="submission" date="2015-01" db="EMBL/GenBank/DDBJ databases">
        <title>Genome of allotetraploid Gossypium barbadense reveals genomic plasticity and fiber elongation in cotton evolution.</title>
        <authorList>
            <person name="Chen X."/>
            <person name="Liu X."/>
            <person name="Zhao B."/>
            <person name="Zheng H."/>
            <person name="Hu Y."/>
            <person name="Lu G."/>
            <person name="Yang C."/>
            <person name="Chen J."/>
            <person name="Shan C."/>
            <person name="Zhang L."/>
            <person name="Zhou Y."/>
            <person name="Wang L."/>
            <person name="Guo W."/>
            <person name="Bai Y."/>
            <person name="Ruan J."/>
            <person name="Shangguan X."/>
            <person name="Mao Y."/>
            <person name="Jiang J."/>
            <person name="Zhu Y."/>
            <person name="Lei J."/>
            <person name="Kang H."/>
            <person name="Chen S."/>
            <person name="He X."/>
            <person name="Wang R."/>
            <person name="Wang Y."/>
            <person name="Chen J."/>
            <person name="Wang L."/>
            <person name="Yu S."/>
            <person name="Wang B."/>
            <person name="Wei J."/>
            <person name="Song S."/>
            <person name="Lu X."/>
            <person name="Gao Z."/>
            <person name="Gu W."/>
            <person name="Deng X."/>
            <person name="Ma D."/>
            <person name="Wang S."/>
            <person name="Liang W."/>
            <person name="Fang L."/>
            <person name="Cai C."/>
            <person name="Zhu X."/>
            <person name="Zhou B."/>
            <person name="Zhang Y."/>
            <person name="Chen Z."/>
            <person name="Xu S."/>
            <person name="Zhu R."/>
            <person name="Wang S."/>
            <person name="Zhang T."/>
            <person name="Zhao G."/>
        </authorList>
    </citation>
    <scope>NUCLEOTIDE SEQUENCE [LARGE SCALE GENOMIC DNA]</scope>
    <source>
        <strain evidence="2">cv. Xinhai21</strain>
        <tissue evidence="1">Leaf</tissue>
    </source>
</reference>
<dbReference type="EMBL" id="KZ664417">
    <property type="protein sequence ID" value="PPS05652.1"/>
    <property type="molecule type" value="Genomic_DNA"/>
</dbReference>
<sequence length="102" mass="11063">MNGLLHLELWRIIGQGNDEIGGGYSGGGKGWFHNHIVQQRSYHGSRAGHGSTTVGEHGRVNLAGLPTAMSHDHGNLSNPVLEKRFCSIFTRPYHTAVLPPVV</sequence>
<evidence type="ECO:0000313" key="2">
    <source>
        <dbReference type="Proteomes" id="UP000239757"/>
    </source>
</evidence>
<dbReference type="AlphaFoldDB" id="A0A2P5XQN9"/>
<accession>A0A2P5XQN9</accession>